<reference evidence="2" key="1">
    <citation type="journal article" date="2015" name="Genome Announc.">
        <title>Draft Genome Sequence of Tolypothrix boutellei Strain VB521301.</title>
        <authorList>
            <person name="Chandrababunaidu M.M."/>
            <person name="Singh D."/>
            <person name="Sen D."/>
            <person name="Bhan S."/>
            <person name="Das S."/>
            <person name="Gupta A."/>
            <person name="Adhikary S.P."/>
            <person name="Tripathy S."/>
        </authorList>
    </citation>
    <scope>NUCLEOTIDE SEQUENCE</scope>
    <source>
        <strain evidence="2">VB521301</strain>
    </source>
</reference>
<dbReference type="PANTHER" id="PTHR45919">
    <property type="entry name" value="GDP-MAN:MAN(3)GLCNAC(2)-PP-DOL ALPHA-1,2-MANNOSYLTRANSFERASE"/>
    <property type="match status" value="1"/>
</dbReference>
<dbReference type="Gene3D" id="3.40.50.2000">
    <property type="entry name" value="Glycogen Phosphorylase B"/>
    <property type="match status" value="1"/>
</dbReference>
<dbReference type="AlphaFoldDB" id="A0A8S9SZ41"/>
<dbReference type="InterPro" id="IPR001296">
    <property type="entry name" value="Glyco_trans_1"/>
</dbReference>
<protein>
    <submittedName>
        <fullName evidence="2">Glycosyltransferase</fullName>
    </submittedName>
</protein>
<evidence type="ECO:0000313" key="3">
    <source>
        <dbReference type="Proteomes" id="UP000029738"/>
    </source>
</evidence>
<sequence>MKKIAIYYPYFTGGGAEAVALWILQALKEKYDLTLFVIGDVNFEKLNSLYGTSLSKQNIKVITFVPSYLTDVCYFMMANSNQIRMIFLHLLLRFFKQNCENYDLVMSAYNAMDLGKSGIQYIHWIKVVEGTPFHHKISKFSEIQLAKNLSLTNSYCVATAAKETYGVDTRVVFPPVVMDSSNVAWSDKEDAFICSGRLVKAKEPHKVIQILKKVREQGFDIKLHITGGGGGVYQWQYNRLIRKMVAENSSWITLYENLPYKDYIQVLAKCKYGIHFKKEPFGISIAEMVKAGAIPFVRSVGGQIEVVGQHNEELFFNNEEEAVDKIIAVLKNSTTQNKLIQSLTEQKTLFSTHKFMSEINDVVDSYFDKQLNTSKLEKLPVINSQI</sequence>
<dbReference type="Pfam" id="PF00534">
    <property type="entry name" value="Glycos_transf_1"/>
    <property type="match status" value="1"/>
</dbReference>
<dbReference type="InterPro" id="IPR038013">
    <property type="entry name" value="ALG11"/>
</dbReference>
<dbReference type="GO" id="GO:0016020">
    <property type="term" value="C:membrane"/>
    <property type="evidence" value="ECO:0007669"/>
    <property type="project" value="TreeGrafter"/>
</dbReference>
<dbReference type="RefSeq" id="WP_038075581.1">
    <property type="nucleotide sequence ID" value="NZ_JHEG04000001.1"/>
</dbReference>
<reference evidence="2" key="2">
    <citation type="submission" date="2019-11" db="EMBL/GenBank/DDBJ databases">
        <title>Improved Assembly of Tolypothrix boutellei genome.</title>
        <authorList>
            <person name="Sarangi A.N."/>
            <person name="Mukherjee M."/>
            <person name="Ghosh S."/>
            <person name="Singh D."/>
            <person name="Das A."/>
            <person name="Kant S."/>
            <person name="Prusty A."/>
            <person name="Tripathy S."/>
        </authorList>
    </citation>
    <scope>NUCLEOTIDE SEQUENCE</scope>
    <source>
        <strain evidence="2">VB521301</strain>
    </source>
</reference>
<proteinExistence type="predicted"/>
<keyword evidence="3" id="KW-1185">Reference proteome</keyword>
<accession>A0A8S9SZ41</accession>
<name>A0A8S9SZ41_9CYAN</name>
<evidence type="ECO:0000259" key="1">
    <source>
        <dbReference type="Pfam" id="PF00534"/>
    </source>
</evidence>
<evidence type="ECO:0000313" key="2">
    <source>
        <dbReference type="EMBL" id="KAF3884674.1"/>
    </source>
</evidence>
<comment type="caution">
    <text evidence="2">The sequence shown here is derived from an EMBL/GenBank/DDBJ whole genome shotgun (WGS) entry which is preliminary data.</text>
</comment>
<dbReference type="GO" id="GO:0006487">
    <property type="term" value="P:protein N-linked glycosylation"/>
    <property type="evidence" value="ECO:0007669"/>
    <property type="project" value="TreeGrafter"/>
</dbReference>
<dbReference type="SUPFAM" id="SSF53756">
    <property type="entry name" value="UDP-Glycosyltransferase/glycogen phosphorylase"/>
    <property type="match status" value="1"/>
</dbReference>
<dbReference type="GO" id="GO:0004377">
    <property type="term" value="F:GDP-Man:Man(3)GlcNAc(2)-PP-Dol alpha-1,2-mannosyltransferase activity"/>
    <property type="evidence" value="ECO:0007669"/>
    <property type="project" value="InterPro"/>
</dbReference>
<dbReference type="Proteomes" id="UP000029738">
    <property type="component" value="Unassembled WGS sequence"/>
</dbReference>
<dbReference type="PANTHER" id="PTHR45919:SF1">
    <property type="entry name" value="GDP-MAN:MAN(3)GLCNAC(2)-PP-DOL ALPHA-1,2-MANNOSYLTRANSFERASE"/>
    <property type="match status" value="1"/>
</dbReference>
<gene>
    <name evidence="2" type="ORF">DA73_0400003695</name>
</gene>
<dbReference type="EMBL" id="JHEG04000001">
    <property type="protein sequence ID" value="KAF3884674.1"/>
    <property type="molecule type" value="Genomic_DNA"/>
</dbReference>
<organism evidence="2 3">
    <name type="scientific">Tolypothrix bouteillei VB521301</name>
    <dbReference type="NCBI Taxonomy" id="1479485"/>
    <lineage>
        <taxon>Bacteria</taxon>
        <taxon>Bacillati</taxon>
        <taxon>Cyanobacteriota</taxon>
        <taxon>Cyanophyceae</taxon>
        <taxon>Nostocales</taxon>
        <taxon>Tolypothrichaceae</taxon>
        <taxon>Tolypothrix</taxon>
    </lineage>
</organism>
<feature type="domain" description="Glycosyl transferase family 1" evidence="1">
    <location>
        <begin position="184"/>
        <end position="341"/>
    </location>
</feature>